<reference evidence="1" key="1">
    <citation type="submission" date="2019-07" db="EMBL/GenBank/DDBJ databases">
        <title>Phylogenomic Reclassification of ATCC Bacillus Strains and Various Taxa within the Genus Bacillus.</title>
        <authorList>
            <person name="Riojas M.A."/>
            <person name="Frank A.M."/>
            <person name="Fenn S.L."/>
            <person name="King S.P."/>
            <person name="Brower S.M."/>
            <person name="Hazbon M.H."/>
        </authorList>
    </citation>
    <scope>NUCLEOTIDE SEQUENCE</scope>
    <source>
        <strain evidence="1">NR-12239</strain>
    </source>
</reference>
<dbReference type="EMBL" id="VLYX01000001">
    <property type="protein sequence ID" value="MDR4324612.1"/>
    <property type="molecule type" value="Genomic_DNA"/>
</dbReference>
<evidence type="ECO:0000313" key="2">
    <source>
        <dbReference type="Proteomes" id="UP001248134"/>
    </source>
</evidence>
<accession>A0AAJ2DL61</accession>
<protein>
    <submittedName>
        <fullName evidence="1">Uncharacterized protein</fullName>
    </submittedName>
</protein>
<dbReference type="Proteomes" id="UP001248134">
    <property type="component" value="Unassembled WGS sequence"/>
</dbReference>
<name>A0AAJ2DL61_9BACI</name>
<sequence>MDFQTSKSRPWKTKSDLYSFSLFVFTWHGAKKGSDRFYAWPDPLSLLKGKFFILKFHKLYSFW</sequence>
<proteinExistence type="predicted"/>
<evidence type="ECO:0000313" key="1">
    <source>
        <dbReference type="EMBL" id="MDR4324612.1"/>
    </source>
</evidence>
<comment type="caution">
    <text evidence="1">The sequence shown here is derived from an EMBL/GenBank/DDBJ whole genome shotgun (WGS) entry which is preliminary data.</text>
</comment>
<dbReference type="AlphaFoldDB" id="A0AAJ2DL61"/>
<organism evidence="1 2">
    <name type="scientific">Bacillus pseudomycoides</name>
    <dbReference type="NCBI Taxonomy" id="64104"/>
    <lineage>
        <taxon>Bacteria</taxon>
        <taxon>Bacillati</taxon>
        <taxon>Bacillota</taxon>
        <taxon>Bacilli</taxon>
        <taxon>Bacillales</taxon>
        <taxon>Bacillaceae</taxon>
        <taxon>Bacillus</taxon>
        <taxon>Bacillus cereus group</taxon>
    </lineage>
</organism>
<gene>
    <name evidence="1" type="ORF">FOS08_01260</name>
</gene>